<dbReference type="GO" id="GO:0015074">
    <property type="term" value="P:DNA integration"/>
    <property type="evidence" value="ECO:0007669"/>
    <property type="project" value="InterPro"/>
</dbReference>
<dbReference type="SUPFAM" id="SSF56672">
    <property type="entry name" value="DNA/RNA polymerases"/>
    <property type="match status" value="1"/>
</dbReference>
<feature type="region of interest" description="Disordered" evidence="1">
    <location>
        <begin position="183"/>
        <end position="247"/>
    </location>
</feature>
<feature type="domain" description="Integrase catalytic" evidence="2">
    <location>
        <begin position="1"/>
        <end position="85"/>
    </location>
</feature>
<dbReference type="Proteomes" id="UP000288805">
    <property type="component" value="Unassembled WGS sequence"/>
</dbReference>
<dbReference type="PANTHER" id="PTHR11439">
    <property type="entry name" value="GAG-POL-RELATED RETROTRANSPOSON"/>
    <property type="match status" value="1"/>
</dbReference>
<dbReference type="PROSITE" id="PS50994">
    <property type="entry name" value="INTEGRASE"/>
    <property type="match status" value="1"/>
</dbReference>
<dbReference type="Gene3D" id="3.30.420.10">
    <property type="entry name" value="Ribonuclease H-like superfamily/Ribonuclease H"/>
    <property type="match status" value="1"/>
</dbReference>
<dbReference type="InterPro" id="IPR057670">
    <property type="entry name" value="SH3_retrovirus"/>
</dbReference>
<dbReference type="Pfam" id="PF25597">
    <property type="entry name" value="SH3_retrovirus"/>
    <property type="match status" value="1"/>
</dbReference>
<dbReference type="InterPro" id="IPR043502">
    <property type="entry name" value="DNA/RNA_pol_sf"/>
</dbReference>
<dbReference type="PANTHER" id="PTHR11439:SF489">
    <property type="entry name" value="RNA-DIRECTED DNA POLYMERASE"/>
    <property type="match status" value="1"/>
</dbReference>
<dbReference type="CDD" id="cd09272">
    <property type="entry name" value="RNase_HI_RT_Ty1"/>
    <property type="match status" value="1"/>
</dbReference>
<accession>A0A438FJN9</accession>
<dbReference type="AlphaFoldDB" id="A0A438FJN9"/>
<dbReference type="Pfam" id="PF07727">
    <property type="entry name" value="RVT_2"/>
    <property type="match status" value="1"/>
</dbReference>
<name>A0A438FJN9_VITVI</name>
<evidence type="ECO:0000313" key="4">
    <source>
        <dbReference type="Proteomes" id="UP000288805"/>
    </source>
</evidence>
<dbReference type="GO" id="GO:0003676">
    <property type="term" value="F:nucleic acid binding"/>
    <property type="evidence" value="ECO:0007669"/>
    <property type="project" value="InterPro"/>
</dbReference>
<dbReference type="EMBL" id="QGNW01000867">
    <property type="protein sequence ID" value="RVW60235.1"/>
    <property type="molecule type" value="Genomic_DNA"/>
</dbReference>
<proteinExistence type="predicted"/>
<dbReference type="InterPro" id="IPR001584">
    <property type="entry name" value="Integrase_cat-core"/>
</dbReference>
<evidence type="ECO:0000313" key="3">
    <source>
        <dbReference type="EMBL" id="RVW60235.1"/>
    </source>
</evidence>
<organism evidence="3 4">
    <name type="scientific">Vitis vinifera</name>
    <name type="common">Grape</name>
    <dbReference type="NCBI Taxonomy" id="29760"/>
    <lineage>
        <taxon>Eukaryota</taxon>
        <taxon>Viridiplantae</taxon>
        <taxon>Streptophyta</taxon>
        <taxon>Embryophyta</taxon>
        <taxon>Tracheophyta</taxon>
        <taxon>Spermatophyta</taxon>
        <taxon>Magnoliopsida</taxon>
        <taxon>eudicotyledons</taxon>
        <taxon>Gunneridae</taxon>
        <taxon>Pentapetalae</taxon>
        <taxon>rosids</taxon>
        <taxon>Vitales</taxon>
        <taxon>Vitaceae</taxon>
        <taxon>Viteae</taxon>
        <taxon>Vitis</taxon>
    </lineage>
</organism>
<evidence type="ECO:0000256" key="1">
    <source>
        <dbReference type="SAM" id="MobiDB-lite"/>
    </source>
</evidence>
<dbReference type="SUPFAM" id="SSF53098">
    <property type="entry name" value="Ribonuclease H-like"/>
    <property type="match status" value="1"/>
</dbReference>
<evidence type="ECO:0000259" key="2">
    <source>
        <dbReference type="PROSITE" id="PS50994"/>
    </source>
</evidence>
<comment type="caution">
    <text evidence="3">The sequence shown here is derived from an EMBL/GenBank/DDBJ whole genome shotgun (WGS) entry which is preliminary data.</text>
</comment>
<feature type="compositionally biased region" description="Low complexity" evidence="1">
    <location>
        <begin position="213"/>
        <end position="233"/>
    </location>
</feature>
<feature type="compositionally biased region" description="Polar residues" evidence="1">
    <location>
        <begin position="183"/>
        <end position="199"/>
    </location>
</feature>
<reference evidence="3 4" key="1">
    <citation type="journal article" date="2018" name="PLoS Genet.">
        <title>Population sequencing reveals clonal diversity and ancestral inbreeding in the grapevine cultivar Chardonnay.</title>
        <authorList>
            <person name="Roach M.J."/>
            <person name="Johnson D.L."/>
            <person name="Bohlmann J."/>
            <person name="van Vuuren H.J."/>
            <person name="Jones S.J."/>
            <person name="Pretorius I.S."/>
            <person name="Schmidt S.A."/>
            <person name="Borneman A.R."/>
        </authorList>
    </citation>
    <scope>NUCLEOTIDE SEQUENCE [LARGE SCALE GENOMIC DNA]</scope>
    <source>
        <strain evidence="4">cv. Chardonnay</strain>
        <tissue evidence="3">Leaf</tissue>
    </source>
</reference>
<dbReference type="InterPro" id="IPR013103">
    <property type="entry name" value="RVT_2"/>
</dbReference>
<dbReference type="InterPro" id="IPR036397">
    <property type="entry name" value="RNaseH_sf"/>
</dbReference>
<protein>
    <submittedName>
        <fullName evidence="3">Retrovirus-related Pol polyprotein from transposon RE1</fullName>
    </submittedName>
</protein>
<gene>
    <name evidence="3" type="primary">RE1_36</name>
    <name evidence="3" type="ORF">CK203_097067</name>
</gene>
<sequence length="792" mass="88497">MVLKDYLSLYGISHFTTPPHTPEHNGYSERRHRHIVETGLTLLSHASLPNTFWPHAFATAVYLINRLPTTTLNLSSPFELIFHKSPNYSRLKVFGCLCYPWLRPYTTHKLTPRSKPCVFLGYSLSQSAYLCLDPSTSKLYVSRHVQFVESVFPYTSLHTTLPRPNSTTISTWIPPILSVSTPTSSQQEAITPSAASSQGLPLFETTSPPAAPFPHQASSAPQPSPQPSLTTTEPPIPVPPPTQHRMTTRAKNNITKPIQKLNLHTHKPTFQTTTPTSISQALKDQNWRQAMSDEYDALVRNGTWELVPPEDITNLVGCKWIFRIKRNSDGSIDRYKARLVAKGFHQRPGVDYHETFSPVVKPTTVRLVLSIAVSNGWSLRQLDVNNAFLQGRLSENVFMAQPPGFVDSDHPSYVCKLHKAIYGLKQAPRAWYHELRQFLLTSGFKNSHSDTSLFVLRSSNHVVYLLVYVDDIILTGSSDTLVSQFVDYLAQRFSLKDLGPLSYFLGVEVVPHRLGILLSQRRYIQDLLIRTNMADAKPVLTPLPTSSTAISLTSGTPLSDPTPYRAAVGSLQYLSLTRPDISFAVNRMAQFMHQPTSEHWVLVKRILRYLCGTLDKGLLLYRDSSIPLHGFSDSLHAFSDADWAGNKDDYSSTSAYLVYLGRNLVSWSSKKQQTVARSSTEAEYYSVAATAAELCWVGSLLSDLGIKFTTSPVVYCDNVGATQLSSNPIFHSRMKHVAIDYHFIRDQVQSGLLRVAHVSSADQLADLLTKPLPTSQFLLLRDKIGLSTRGLS</sequence>
<dbReference type="InterPro" id="IPR012337">
    <property type="entry name" value="RNaseH-like_sf"/>
</dbReference>